<organism evidence="1 2">
    <name type="scientific">Ascobolus immersus RN42</name>
    <dbReference type="NCBI Taxonomy" id="1160509"/>
    <lineage>
        <taxon>Eukaryota</taxon>
        <taxon>Fungi</taxon>
        <taxon>Dikarya</taxon>
        <taxon>Ascomycota</taxon>
        <taxon>Pezizomycotina</taxon>
        <taxon>Pezizomycetes</taxon>
        <taxon>Pezizales</taxon>
        <taxon>Ascobolaceae</taxon>
        <taxon>Ascobolus</taxon>
    </lineage>
</organism>
<keyword evidence="2" id="KW-1185">Reference proteome</keyword>
<sequence length="217" mass="24385">MLAVLIPPNNCNNNKCLFRLLGGWRCSSAEIAGFHTETRVQKSFFSMFGKRRDLQLTGFSPFSHSASADPAEKPEISVAEGLEWLYGADVAQALLAQARDSAPMAERQSAPRRFIESQDGSGWWDTKNQTPVPLASVFGEDEREPLLIRAGQTSREFVQQIEDWVRSRSLARQAELLHERAMIEEKSGRKRRRSDNGDEILGHLSVKRAGGVKPVWF</sequence>
<dbReference type="EMBL" id="ML119645">
    <property type="protein sequence ID" value="RPA87897.1"/>
    <property type="molecule type" value="Genomic_DNA"/>
</dbReference>
<evidence type="ECO:0000313" key="1">
    <source>
        <dbReference type="EMBL" id="RPA87897.1"/>
    </source>
</evidence>
<accession>A0A3N4IR41</accession>
<protein>
    <submittedName>
        <fullName evidence="1">Uncharacterized protein</fullName>
    </submittedName>
</protein>
<evidence type="ECO:0000313" key="2">
    <source>
        <dbReference type="Proteomes" id="UP000275078"/>
    </source>
</evidence>
<proteinExistence type="predicted"/>
<reference evidence="1 2" key="1">
    <citation type="journal article" date="2018" name="Nat. Ecol. Evol.">
        <title>Pezizomycetes genomes reveal the molecular basis of ectomycorrhizal truffle lifestyle.</title>
        <authorList>
            <person name="Murat C."/>
            <person name="Payen T."/>
            <person name="Noel B."/>
            <person name="Kuo A."/>
            <person name="Morin E."/>
            <person name="Chen J."/>
            <person name="Kohler A."/>
            <person name="Krizsan K."/>
            <person name="Balestrini R."/>
            <person name="Da Silva C."/>
            <person name="Montanini B."/>
            <person name="Hainaut M."/>
            <person name="Levati E."/>
            <person name="Barry K.W."/>
            <person name="Belfiori B."/>
            <person name="Cichocki N."/>
            <person name="Clum A."/>
            <person name="Dockter R.B."/>
            <person name="Fauchery L."/>
            <person name="Guy J."/>
            <person name="Iotti M."/>
            <person name="Le Tacon F."/>
            <person name="Lindquist E.A."/>
            <person name="Lipzen A."/>
            <person name="Malagnac F."/>
            <person name="Mello A."/>
            <person name="Molinier V."/>
            <person name="Miyauchi S."/>
            <person name="Poulain J."/>
            <person name="Riccioni C."/>
            <person name="Rubini A."/>
            <person name="Sitrit Y."/>
            <person name="Splivallo R."/>
            <person name="Traeger S."/>
            <person name="Wang M."/>
            <person name="Zifcakova L."/>
            <person name="Wipf D."/>
            <person name="Zambonelli A."/>
            <person name="Paolocci F."/>
            <person name="Nowrousian M."/>
            <person name="Ottonello S."/>
            <person name="Baldrian P."/>
            <person name="Spatafora J.W."/>
            <person name="Henrissat B."/>
            <person name="Nagy L.G."/>
            <person name="Aury J.M."/>
            <person name="Wincker P."/>
            <person name="Grigoriev I.V."/>
            <person name="Bonfante P."/>
            <person name="Martin F.M."/>
        </authorList>
    </citation>
    <scope>NUCLEOTIDE SEQUENCE [LARGE SCALE GENOMIC DNA]</scope>
    <source>
        <strain evidence="1 2">RN42</strain>
    </source>
</reference>
<name>A0A3N4IR41_ASCIM</name>
<dbReference type="Proteomes" id="UP000275078">
    <property type="component" value="Unassembled WGS sequence"/>
</dbReference>
<dbReference type="AlphaFoldDB" id="A0A3N4IR41"/>
<gene>
    <name evidence="1" type="ORF">BJ508DRAFT_226</name>
</gene>